<evidence type="ECO:0000256" key="11">
    <source>
        <dbReference type="ARBA" id="ARBA00023136"/>
    </source>
</evidence>
<dbReference type="OrthoDB" id="1483400at2759"/>
<evidence type="ECO:0000256" key="2">
    <source>
        <dbReference type="ARBA" id="ARBA00004760"/>
    </source>
</evidence>
<accession>A0A1R0GWI3</accession>
<dbReference type="InterPro" id="IPR025993">
    <property type="entry name" value="Ceramide_glucosylTrfase"/>
</dbReference>
<evidence type="ECO:0000256" key="5">
    <source>
        <dbReference type="ARBA" id="ARBA00012699"/>
    </source>
</evidence>
<dbReference type="AlphaFoldDB" id="A0A1R0GWI3"/>
<name>A0A1R0GWI3_9FUNG</name>
<dbReference type="GO" id="GO:0016020">
    <property type="term" value="C:membrane"/>
    <property type="evidence" value="ECO:0007669"/>
    <property type="project" value="UniProtKB-SubCell"/>
</dbReference>
<organism evidence="15 16">
    <name type="scientific">Smittium mucronatum</name>
    <dbReference type="NCBI Taxonomy" id="133383"/>
    <lineage>
        <taxon>Eukaryota</taxon>
        <taxon>Fungi</taxon>
        <taxon>Fungi incertae sedis</taxon>
        <taxon>Zoopagomycota</taxon>
        <taxon>Kickxellomycotina</taxon>
        <taxon>Harpellomycetes</taxon>
        <taxon>Harpellales</taxon>
        <taxon>Legeriomycetaceae</taxon>
        <taxon>Smittium</taxon>
    </lineage>
</organism>
<reference evidence="15 16" key="1">
    <citation type="journal article" date="2016" name="Mol. Biol. Evol.">
        <title>Genome-Wide Survey of Gut Fungi (Harpellales) Reveals the First Horizontally Transferred Ubiquitin Gene from a Mosquito Host.</title>
        <authorList>
            <person name="Wang Y."/>
            <person name="White M.M."/>
            <person name="Kvist S."/>
            <person name="Moncalvo J.M."/>
        </authorList>
    </citation>
    <scope>NUCLEOTIDE SEQUENCE [LARGE SCALE GENOMIC DNA]</scope>
    <source>
        <strain evidence="15 16">ALG-7-W6</strain>
    </source>
</reference>
<evidence type="ECO:0000256" key="1">
    <source>
        <dbReference type="ARBA" id="ARBA00004141"/>
    </source>
</evidence>
<dbReference type="PANTHER" id="PTHR12726">
    <property type="entry name" value="CERAMIDE GLUCOSYLTRANSFERASE"/>
    <property type="match status" value="1"/>
</dbReference>
<dbReference type="Pfam" id="PF13506">
    <property type="entry name" value="Glyco_transf_21"/>
    <property type="match status" value="1"/>
</dbReference>
<proteinExistence type="inferred from homology"/>
<comment type="subcellular location">
    <subcellularLocation>
        <location evidence="1">Membrane</location>
        <topology evidence="1">Multi-pass membrane protein</topology>
    </subcellularLocation>
</comment>
<dbReference type="PANTHER" id="PTHR12726:SF0">
    <property type="entry name" value="CERAMIDE GLUCOSYLTRANSFERASE"/>
    <property type="match status" value="1"/>
</dbReference>
<evidence type="ECO:0000256" key="9">
    <source>
        <dbReference type="ARBA" id="ARBA00022692"/>
    </source>
</evidence>
<dbReference type="UniPathway" id="UPA00222"/>
<dbReference type="InterPro" id="IPR029044">
    <property type="entry name" value="Nucleotide-diphossugar_trans"/>
</dbReference>
<evidence type="ECO:0000256" key="6">
    <source>
        <dbReference type="ARBA" id="ARBA00019988"/>
    </source>
</evidence>
<evidence type="ECO:0000256" key="4">
    <source>
        <dbReference type="ARBA" id="ARBA00006739"/>
    </source>
</evidence>
<comment type="pathway">
    <text evidence="3">Sphingolipid metabolism.</text>
</comment>
<evidence type="ECO:0000256" key="10">
    <source>
        <dbReference type="ARBA" id="ARBA00022989"/>
    </source>
</evidence>
<evidence type="ECO:0000256" key="13">
    <source>
        <dbReference type="ARBA" id="ARBA00031543"/>
    </source>
</evidence>
<comment type="caution">
    <text evidence="15">The sequence shown here is derived from an EMBL/GenBank/DDBJ whole genome shotgun (WGS) entry which is preliminary data.</text>
</comment>
<evidence type="ECO:0000313" key="16">
    <source>
        <dbReference type="Proteomes" id="UP000187455"/>
    </source>
</evidence>
<dbReference type="EMBL" id="LSSL01002624">
    <property type="protein sequence ID" value="OLY81260.1"/>
    <property type="molecule type" value="Genomic_DNA"/>
</dbReference>
<keyword evidence="9" id="KW-0812">Transmembrane</keyword>
<dbReference type="Proteomes" id="UP000187455">
    <property type="component" value="Unassembled WGS sequence"/>
</dbReference>
<evidence type="ECO:0000256" key="12">
    <source>
        <dbReference type="ARBA" id="ARBA00031017"/>
    </source>
</evidence>
<keyword evidence="10" id="KW-1133">Transmembrane helix</keyword>
<dbReference type="GO" id="GO:0008120">
    <property type="term" value="F:ceramide glucosyltransferase activity"/>
    <property type="evidence" value="ECO:0007669"/>
    <property type="project" value="UniProtKB-EC"/>
</dbReference>
<keyword evidence="8 15" id="KW-0808">Transferase</keyword>
<evidence type="ECO:0000313" key="15">
    <source>
        <dbReference type="EMBL" id="OLY81260.1"/>
    </source>
</evidence>
<evidence type="ECO:0000256" key="8">
    <source>
        <dbReference type="ARBA" id="ARBA00022679"/>
    </source>
</evidence>
<evidence type="ECO:0000256" key="14">
    <source>
        <dbReference type="ARBA" id="ARBA00032575"/>
    </source>
</evidence>
<dbReference type="EC" id="2.4.1.80" evidence="5"/>
<gene>
    <name evidence="15" type="ORF">AYI68_g4646</name>
</gene>
<sequence length="424" mass="47778">MSILPIKRMFFWDVDYFDCELRLHQPQPIAAIGSGRLLAELGSMQECLGPRKRILKSSKNPELERINKDNSVGVTIIRPLRGLDDRLEDSLTSSFTQTHSPIQVLFVLQDEKDPSIEIANKVSSNFPNIESSIVIAKRCALNPKVSNMISGFKEAKYDMVWVCDSNVVAESEFLSLALDCFANAPGKVGAVHQMIWASQFNSFGGLLESVFINTTHARMYLALNFSQIGSCLMGKSNVYSISDLEKLGGISSVANYMAEDNVIGQKLWSTGKRHRMTPILAATSVNGLSLFDYWSRRLRWIRTRKYNVTAATLFEPLTECFLNGAIASYSLEYLFNLQPLPVFLTHVIVWFSFDLVFYLRQRAQVSESINRGSFTPLQFLVGWFFRELLALPIWLSAIVGNSVSWRGINYILNTDGTINSFSEL</sequence>
<evidence type="ECO:0000256" key="3">
    <source>
        <dbReference type="ARBA" id="ARBA00004991"/>
    </source>
</evidence>
<keyword evidence="7" id="KW-0328">Glycosyltransferase</keyword>
<dbReference type="STRING" id="133383.A0A1R0GWI3"/>
<comment type="similarity">
    <text evidence="4">Belongs to the glycosyltransferase 2 family.</text>
</comment>
<dbReference type="SUPFAM" id="SSF53448">
    <property type="entry name" value="Nucleotide-diphospho-sugar transferases"/>
    <property type="match status" value="1"/>
</dbReference>
<dbReference type="Gene3D" id="3.90.550.10">
    <property type="entry name" value="Spore Coat Polysaccharide Biosynthesis Protein SpsA, Chain A"/>
    <property type="match status" value="1"/>
</dbReference>
<dbReference type="GO" id="GO:0006679">
    <property type="term" value="P:glucosylceramide biosynthetic process"/>
    <property type="evidence" value="ECO:0007669"/>
    <property type="project" value="TreeGrafter"/>
</dbReference>
<evidence type="ECO:0000256" key="7">
    <source>
        <dbReference type="ARBA" id="ARBA00022676"/>
    </source>
</evidence>
<keyword evidence="16" id="KW-1185">Reference proteome</keyword>
<keyword evidence="11" id="KW-0472">Membrane</keyword>
<comment type="pathway">
    <text evidence="2">Lipid metabolism; sphingolipid metabolism.</text>
</comment>
<protein>
    <recommendedName>
        <fullName evidence="6">Ceramide glucosyltransferase</fullName>
        <ecNumber evidence="5">2.4.1.80</ecNumber>
    </recommendedName>
    <alternativeName>
        <fullName evidence="13">Glucosylceramide synthase</fullName>
    </alternativeName>
    <alternativeName>
        <fullName evidence="14">UDP-glucose ceramide glucosyltransferase</fullName>
    </alternativeName>
    <alternativeName>
        <fullName evidence="12">UDP-glucose:N-acylsphingosine D-glucosyltransferase</fullName>
    </alternativeName>
</protein>